<accession>A0A7W8UDL2</accession>
<dbReference type="Proteomes" id="UP000585507">
    <property type="component" value="Unassembled WGS sequence"/>
</dbReference>
<comment type="caution">
    <text evidence="1">The sequence shown here is derived from an EMBL/GenBank/DDBJ whole genome shotgun (WGS) entry which is preliminary data.</text>
</comment>
<sequence>MLRFEIMDENAVAMMRRVLHAECARLSVNPDSAMGEELALVVLTAFRSGMTEERITLFLRTRDS</sequence>
<proteinExistence type="predicted"/>
<evidence type="ECO:0000313" key="1">
    <source>
        <dbReference type="EMBL" id="MBB5537446.1"/>
    </source>
</evidence>
<keyword evidence="2" id="KW-1185">Reference proteome</keyword>
<dbReference type="AlphaFoldDB" id="A0A7W8UDL2"/>
<organism evidence="1 2">
    <name type="scientific">Rhizobium giardinii</name>
    <dbReference type="NCBI Taxonomy" id="56731"/>
    <lineage>
        <taxon>Bacteria</taxon>
        <taxon>Pseudomonadati</taxon>
        <taxon>Pseudomonadota</taxon>
        <taxon>Alphaproteobacteria</taxon>
        <taxon>Hyphomicrobiales</taxon>
        <taxon>Rhizobiaceae</taxon>
        <taxon>Rhizobium/Agrobacterium group</taxon>
        <taxon>Rhizobium</taxon>
    </lineage>
</organism>
<name>A0A7W8UDL2_9HYPH</name>
<gene>
    <name evidence="1" type="ORF">GGD55_004162</name>
</gene>
<reference evidence="1 2" key="1">
    <citation type="submission" date="2020-08" db="EMBL/GenBank/DDBJ databases">
        <title>Genomic Encyclopedia of Type Strains, Phase IV (KMG-V): Genome sequencing to study the core and pangenomes of soil and plant-associated prokaryotes.</title>
        <authorList>
            <person name="Whitman W."/>
        </authorList>
    </citation>
    <scope>NUCLEOTIDE SEQUENCE [LARGE SCALE GENOMIC DNA]</scope>
    <source>
        <strain evidence="1 2">SEMIA 4084</strain>
    </source>
</reference>
<dbReference type="EMBL" id="JACHBK010000009">
    <property type="protein sequence ID" value="MBB5537446.1"/>
    <property type="molecule type" value="Genomic_DNA"/>
</dbReference>
<evidence type="ECO:0000313" key="2">
    <source>
        <dbReference type="Proteomes" id="UP000585507"/>
    </source>
</evidence>
<protein>
    <submittedName>
        <fullName evidence="1">Uncharacterized protein</fullName>
    </submittedName>
</protein>